<reference evidence="5" key="1">
    <citation type="submission" date="2021-08" db="EMBL/GenBank/DDBJ databases">
        <title>Comparative analyses of Brucepasteria parasyntrophica and Teretinema zuelzerae.</title>
        <authorList>
            <person name="Song Y."/>
            <person name="Brune A."/>
        </authorList>
    </citation>
    <scope>NUCLEOTIDE SEQUENCE</scope>
    <source>
        <strain evidence="5">DSM 1903</strain>
    </source>
</reference>
<dbReference type="SUPFAM" id="SSF52540">
    <property type="entry name" value="P-loop containing nucleoside triphosphate hydrolases"/>
    <property type="match status" value="1"/>
</dbReference>
<dbReference type="CDD" id="cd01129">
    <property type="entry name" value="PulE-GspE-like"/>
    <property type="match status" value="1"/>
</dbReference>
<dbReference type="PANTHER" id="PTHR30258">
    <property type="entry name" value="TYPE II SECRETION SYSTEM PROTEIN GSPE-RELATED"/>
    <property type="match status" value="1"/>
</dbReference>
<keyword evidence="3" id="KW-0067">ATP-binding</keyword>
<dbReference type="InterPro" id="IPR027417">
    <property type="entry name" value="P-loop_NTPase"/>
</dbReference>
<evidence type="ECO:0000313" key="5">
    <source>
        <dbReference type="EMBL" id="MCD1653118.1"/>
    </source>
</evidence>
<protein>
    <submittedName>
        <fullName evidence="5">Flp pilus assembly complex ATPase component TadA</fullName>
    </submittedName>
</protein>
<evidence type="ECO:0000256" key="1">
    <source>
        <dbReference type="ARBA" id="ARBA00006611"/>
    </source>
</evidence>
<dbReference type="Gene3D" id="3.30.450.90">
    <property type="match status" value="1"/>
</dbReference>
<keyword evidence="6" id="KW-1185">Reference proteome</keyword>
<name>A0AAE3EG10_9SPIR</name>
<dbReference type="GO" id="GO:0016887">
    <property type="term" value="F:ATP hydrolysis activity"/>
    <property type="evidence" value="ECO:0007669"/>
    <property type="project" value="TreeGrafter"/>
</dbReference>
<dbReference type="AlphaFoldDB" id="A0AAE3EG10"/>
<dbReference type="InterPro" id="IPR003593">
    <property type="entry name" value="AAA+_ATPase"/>
</dbReference>
<feature type="domain" description="Bacterial type II secretion system protein E" evidence="4">
    <location>
        <begin position="334"/>
        <end position="348"/>
    </location>
</feature>
<dbReference type="Gene3D" id="3.40.50.300">
    <property type="entry name" value="P-loop containing nucleotide triphosphate hydrolases"/>
    <property type="match status" value="1"/>
</dbReference>
<sequence>MRQFAPEFCAARKLCMLSEDADCATVGYAGGKPDAEALRLLADAFAGKRVELEKMSEGAFMRWVAAIRPQKEVQGSLAFFPANIARLFPAMRSRLTGDYRKKKIFLTAGGNLPLAALTAPGWSVAEMNPLSPAVTAMNGLVTEALERGASDIHIEGDAGGAAVRMRIDGALYPVGRFEPDLSASVAARIKLMANLNTLETRKPQDGRFSVKTGGRRERDVRVSIVPGILGESIALRFLDGGIDTPSIEGLGLPDRYSKALDDIASLPGGLVIVCGPTGSGKTTTLAAVLASCSPDARKIITLEDPVEYRIPGAIQIPVQEQLGLGFDTLLRRVLRQDPDVIMVGEIRDGETAALAARAALTGHLVLTTVHASSCAGALSRLVELGADEGVLREVVRAVISQRLARRICPECRGAGAVLADARAGHADAQAQLPGAQDWHDDARDCHAGARTNHAGAQTQLADARAGHADAQARHAGAQAQLPGAQDWHDDARAGHAGARAQLAGARAQLAGAQGQHAGARDWHADARSGLAGEPAGSACSACAVCGGSGWKGRIALMETSGYGMPAGSLRDSGMVAAARGQTTGEEIARILGAEGGAE</sequence>
<evidence type="ECO:0000259" key="4">
    <source>
        <dbReference type="PROSITE" id="PS00662"/>
    </source>
</evidence>
<dbReference type="GO" id="GO:0005524">
    <property type="term" value="F:ATP binding"/>
    <property type="evidence" value="ECO:0007669"/>
    <property type="project" value="UniProtKB-KW"/>
</dbReference>
<proteinExistence type="inferred from homology"/>
<evidence type="ECO:0000256" key="3">
    <source>
        <dbReference type="ARBA" id="ARBA00022840"/>
    </source>
</evidence>
<dbReference type="GO" id="GO:0005886">
    <property type="term" value="C:plasma membrane"/>
    <property type="evidence" value="ECO:0007669"/>
    <property type="project" value="TreeGrafter"/>
</dbReference>
<organism evidence="5 6">
    <name type="scientific">Teretinema zuelzerae</name>
    <dbReference type="NCBI Taxonomy" id="156"/>
    <lineage>
        <taxon>Bacteria</taxon>
        <taxon>Pseudomonadati</taxon>
        <taxon>Spirochaetota</taxon>
        <taxon>Spirochaetia</taxon>
        <taxon>Spirochaetales</taxon>
        <taxon>Treponemataceae</taxon>
        <taxon>Teretinema</taxon>
    </lineage>
</organism>
<dbReference type="RefSeq" id="WP_230752009.1">
    <property type="nucleotide sequence ID" value="NZ_JAINWA010000001.1"/>
</dbReference>
<dbReference type="Proteomes" id="UP001198163">
    <property type="component" value="Unassembled WGS sequence"/>
</dbReference>
<comment type="similarity">
    <text evidence="1">Belongs to the GSP E family.</text>
</comment>
<dbReference type="EMBL" id="JAINWA010000001">
    <property type="protein sequence ID" value="MCD1653118.1"/>
    <property type="molecule type" value="Genomic_DNA"/>
</dbReference>
<keyword evidence="2" id="KW-0547">Nucleotide-binding</keyword>
<comment type="caution">
    <text evidence="5">The sequence shown here is derived from an EMBL/GenBank/DDBJ whole genome shotgun (WGS) entry which is preliminary data.</text>
</comment>
<evidence type="ECO:0000256" key="2">
    <source>
        <dbReference type="ARBA" id="ARBA00022741"/>
    </source>
</evidence>
<accession>A0AAE3EG10</accession>
<dbReference type="InterPro" id="IPR001482">
    <property type="entry name" value="T2SS/T4SS_dom"/>
</dbReference>
<dbReference type="PANTHER" id="PTHR30258:SF2">
    <property type="entry name" value="COMG OPERON PROTEIN 1"/>
    <property type="match status" value="1"/>
</dbReference>
<dbReference type="PROSITE" id="PS00662">
    <property type="entry name" value="T2SP_E"/>
    <property type="match status" value="1"/>
</dbReference>
<dbReference type="SMART" id="SM00382">
    <property type="entry name" value="AAA"/>
    <property type="match status" value="1"/>
</dbReference>
<evidence type="ECO:0000313" key="6">
    <source>
        <dbReference type="Proteomes" id="UP001198163"/>
    </source>
</evidence>
<gene>
    <name evidence="5" type="primary">tadA</name>
    <name evidence="5" type="ORF">K7J14_00135</name>
</gene>
<dbReference type="Pfam" id="PF00437">
    <property type="entry name" value="T2SSE"/>
    <property type="match status" value="1"/>
</dbReference>